<dbReference type="Gene3D" id="3.30.450.40">
    <property type="match status" value="1"/>
</dbReference>
<dbReference type="CDD" id="cd16922">
    <property type="entry name" value="HATPase_EvgS-ArcB-TorS-like"/>
    <property type="match status" value="1"/>
</dbReference>
<sequence length="729" mass="82357">MSLEFLIVIIAVLGITFLGWFTLLKNPKSATNKIFFLFALTLAIYLFINYQLSIQNDDKSAYYWVKLVMSIAALINLLFFLFTYTFPKAIISPKGWKLFILITWTISIIFLSQLGYVFTSAKAIQSGAGTPGPGMPLFLLHTILLLGGGFVVLIRHYRRSTGIERLQIKHVIFGAVLMFCAILVVNLFFVVVFKIAAFVGLLPLYILLFVGFVSYAIIKHRFLDIRLIVARAVAYIFLLIFIGVGYIAFLFDVAILINRDKPNRETVQGLIMPAIIALLFAISFQPLRRFFEKITNKFFYKDKYDPNTLLWDLSRIMAATLNLSDLSKKILDKLLEAIKINYGAIVLIRHSSIIWVGGAGKTSDRPFKGKDIYELIHSSNKTQDQKENIIIFEELPESKTKNTMREHNITIALPLVVRKELIGGILLGEKSSGEIYSSEDIDLLKIFAPEVAVAVKNALSYEEIKRFNITLEEEVKRATEKLQNANTKLKELDNLKDEFVSIASHELRTPMTAVKSYLWMAINQPGQTLKDQLKKYLEISYASTERLIRLVNDMLTVSRIERNKIELKLEPINVCDIVKMVYDELKITADQKHITFQLLGCETDKYNVNADKEKLREVFQNIVGNSLKFTPEKGKITINVTMSGPNKIAISTTDTGPGIPKEDLSKLFQKFSRIEYSYTKHSGTPGTGLGLYISKQIVGLHNGDITVESEVNVGTTFTVLLPTISTDGK</sequence>
<protein>
    <recommendedName>
        <fullName evidence="2">histidine kinase</fullName>
        <ecNumber evidence="2">2.7.13.3</ecNumber>
    </recommendedName>
</protein>
<dbReference type="FunFam" id="3.30.565.10:FF:000006">
    <property type="entry name" value="Sensor histidine kinase WalK"/>
    <property type="match status" value="1"/>
</dbReference>
<dbReference type="Pfam" id="PF02518">
    <property type="entry name" value="HATPase_c"/>
    <property type="match status" value="1"/>
</dbReference>
<dbReference type="AlphaFoldDB" id="A0A2M8KED2"/>
<dbReference type="InterPro" id="IPR004358">
    <property type="entry name" value="Sig_transdc_His_kin-like_C"/>
</dbReference>
<feature type="transmembrane region" description="Helical" evidence="9">
    <location>
        <begin position="269"/>
        <end position="287"/>
    </location>
</feature>
<keyword evidence="9" id="KW-0812">Transmembrane</keyword>
<keyword evidence="9" id="KW-1133">Transmembrane helix</keyword>
<dbReference type="InterPro" id="IPR003661">
    <property type="entry name" value="HisK_dim/P_dom"/>
</dbReference>
<dbReference type="EMBL" id="PFDW01000035">
    <property type="protein sequence ID" value="PJE58274.1"/>
    <property type="molecule type" value="Genomic_DNA"/>
</dbReference>
<dbReference type="Pfam" id="PF00512">
    <property type="entry name" value="HisKA"/>
    <property type="match status" value="1"/>
</dbReference>
<dbReference type="EC" id="2.7.13.3" evidence="2"/>
<feature type="transmembrane region" description="Helical" evidence="9">
    <location>
        <begin position="64"/>
        <end position="86"/>
    </location>
</feature>
<dbReference type="Gene3D" id="1.10.287.130">
    <property type="match status" value="1"/>
</dbReference>
<accession>A0A2M8KED2</accession>
<keyword evidence="6" id="KW-0902">Two-component regulatory system</keyword>
<feature type="transmembrane region" description="Helical" evidence="9">
    <location>
        <begin position="98"/>
        <end position="118"/>
    </location>
</feature>
<dbReference type="InterPro" id="IPR036890">
    <property type="entry name" value="HATPase_C_sf"/>
</dbReference>
<dbReference type="SMART" id="SM00065">
    <property type="entry name" value="GAF"/>
    <property type="match status" value="1"/>
</dbReference>
<evidence type="ECO:0000313" key="12">
    <source>
        <dbReference type="Proteomes" id="UP000231450"/>
    </source>
</evidence>
<dbReference type="GO" id="GO:0000155">
    <property type="term" value="F:phosphorelay sensor kinase activity"/>
    <property type="evidence" value="ECO:0007669"/>
    <property type="project" value="InterPro"/>
</dbReference>
<feature type="transmembrane region" description="Helical" evidence="9">
    <location>
        <begin position="138"/>
        <end position="158"/>
    </location>
</feature>
<evidence type="ECO:0000256" key="4">
    <source>
        <dbReference type="ARBA" id="ARBA00022679"/>
    </source>
</evidence>
<proteinExistence type="predicted"/>
<evidence type="ECO:0000259" key="10">
    <source>
        <dbReference type="PROSITE" id="PS50109"/>
    </source>
</evidence>
<comment type="caution">
    <text evidence="11">The sequence shown here is derived from an EMBL/GenBank/DDBJ whole genome shotgun (WGS) entry which is preliminary data.</text>
</comment>
<evidence type="ECO:0000256" key="7">
    <source>
        <dbReference type="ARBA" id="ARBA00023136"/>
    </source>
</evidence>
<keyword evidence="7 9" id="KW-0472">Membrane</keyword>
<reference evidence="12" key="1">
    <citation type="submission" date="2017-09" db="EMBL/GenBank/DDBJ databases">
        <title>Depth-based differentiation of microbial function through sediment-hosted aquifers and enrichment of novel symbionts in the deep terrestrial subsurface.</title>
        <authorList>
            <person name="Probst A.J."/>
            <person name="Ladd B."/>
            <person name="Jarett J.K."/>
            <person name="Geller-Mcgrath D.E."/>
            <person name="Sieber C.M.K."/>
            <person name="Emerson J.B."/>
            <person name="Anantharaman K."/>
            <person name="Thomas B.C."/>
            <person name="Malmstrom R."/>
            <person name="Stieglmeier M."/>
            <person name="Klingl A."/>
            <person name="Woyke T."/>
            <person name="Ryan C.M."/>
            <person name="Banfield J.F."/>
        </authorList>
    </citation>
    <scope>NUCLEOTIDE SEQUENCE [LARGE SCALE GENOMIC DNA]</scope>
</reference>
<comment type="catalytic activity">
    <reaction evidence="1">
        <text>ATP + protein L-histidine = ADP + protein N-phospho-L-histidine.</text>
        <dbReference type="EC" id="2.7.13.3"/>
    </reaction>
</comment>
<evidence type="ECO:0000256" key="2">
    <source>
        <dbReference type="ARBA" id="ARBA00012438"/>
    </source>
</evidence>
<dbReference type="InterPro" id="IPR036097">
    <property type="entry name" value="HisK_dim/P_sf"/>
</dbReference>
<gene>
    <name evidence="11" type="ORF">COU81_01600</name>
</gene>
<dbReference type="SUPFAM" id="SSF55874">
    <property type="entry name" value="ATPase domain of HSP90 chaperone/DNA topoisomerase II/histidine kinase"/>
    <property type="match status" value="1"/>
</dbReference>
<dbReference type="FunFam" id="1.10.287.130:FF:000001">
    <property type="entry name" value="Two-component sensor histidine kinase"/>
    <property type="match status" value="1"/>
</dbReference>
<dbReference type="InterPro" id="IPR031621">
    <property type="entry name" value="HisKA_7TM"/>
</dbReference>
<dbReference type="SUPFAM" id="SSF55781">
    <property type="entry name" value="GAF domain-like"/>
    <property type="match status" value="1"/>
</dbReference>
<dbReference type="Gene3D" id="3.30.565.10">
    <property type="entry name" value="Histidine kinase-like ATPase, C-terminal domain"/>
    <property type="match status" value="1"/>
</dbReference>
<feature type="transmembrane region" description="Helical" evidence="9">
    <location>
        <begin position="230"/>
        <end position="257"/>
    </location>
</feature>
<feature type="transmembrane region" description="Helical" evidence="9">
    <location>
        <begin position="6"/>
        <end position="23"/>
    </location>
</feature>
<dbReference type="GO" id="GO:0009927">
    <property type="term" value="F:histidine phosphotransfer kinase activity"/>
    <property type="evidence" value="ECO:0007669"/>
    <property type="project" value="TreeGrafter"/>
</dbReference>
<evidence type="ECO:0000256" key="1">
    <source>
        <dbReference type="ARBA" id="ARBA00000085"/>
    </source>
</evidence>
<organism evidence="11 12">
    <name type="scientific">Candidatus Portnoybacteria bacterium CG10_big_fil_rev_8_21_14_0_10_36_7</name>
    <dbReference type="NCBI Taxonomy" id="1974812"/>
    <lineage>
        <taxon>Bacteria</taxon>
        <taxon>Candidatus Portnoyibacteriota</taxon>
    </lineage>
</organism>
<dbReference type="SUPFAM" id="SSF47384">
    <property type="entry name" value="Homodimeric domain of signal transducing histidine kinase"/>
    <property type="match status" value="1"/>
</dbReference>
<evidence type="ECO:0000256" key="9">
    <source>
        <dbReference type="SAM" id="Phobius"/>
    </source>
</evidence>
<dbReference type="InterPro" id="IPR003018">
    <property type="entry name" value="GAF"/>
</dbReference>
<evidence type="ECO:0000313" key="11">
    <source>
        <dbReference type="EMBL" id="PJE58274.1"/>
    </source>
</evidence>
<dbReference type="Pfam" id="PF16927">
    <property type="entry name" value="HisKA_7TM"/>
    <property type="match status" value="1"/>
</dbReference>
<keyword evidence="3" id="KW-0597">Phosphoprotein</keyword>
<dbReference type="SMART" id="SM00387">
    <property type="entry name" value="HATPase_c"/>
    <property type="match status" value="1"/>
</dbReference>
<dbReference type="PANTHER" id="PTHR43047:SF72">
    <property type="entry name" value="OSMOSENSING HISTIDINE PROTEIN KINASE SLN1"/>
    <property type="match status" value="1"/>
</dbReference>
<keyword evidence="8" id="KW-0175">Coiled coil</keyword>
<dbReference type="PRINTS" id="PR00344">
    <property type="entry name" value="BCTRLSENSOR"/>
</dbReference>
<dbReference type="SMART" id="SM00388">
    <property type="entry name" value="HisKA"/>
    <property type="match status" value="1"/>
</dbReference>
<keyword evidence="4" id="KW-0808">Transferase</keyword>
<evidence type="ECO:0000256" key="3">
    <source>
        <dbReference type="ARBA" id="ARBA00022553"/>
    </source>
</evidence>
<dbReference type="InterPro" id="IPR029016">
    <property type="entry name" value="GAF-like_dom_sf"/>
</dbReference>
<name>A0A2M8KED2_9BACT</name>
<dbReference type="InterPro" id="IPR005467">
    <property type="entry name" value="His_kinase_dom"/>
</dbReference>
<feature type="domain" description="Histidine kinase" evidence="10">
    <location>
        <begin position="502"/>
        <end position="725"/>
    </location>
</feature>
<dbReference type="GO" id="GO:0005886">
    <property type="term" value="C:plasma membrane"/>
    <property type="evidence" value="ECO:0007669"/>
    <property type="project" value="TreeGrafter"/>
</dbReference>
<feature type="coiled-coil region" evidence="8">
    <location>
        <begin position="461"/>
        <end position="498"/>
    </location>
</feature>
<evidence type="ECO:0000256" key="5">
    <source>
        <dbReference type="ARBA" id="ARBA00022777"/>
    </source>
</evidence>
<keyword evidence="5" id="KW-0418">Kinase</keyword>
<feature type="transmembrane region" description="Helical" evidence="9">
    <location>
        <begin position="35"/>
        <end position="52"/>
    </location>
</feature>
<dbReference type="Proteomes" id="UP000231450">
    <property type="component" value="Unassembled WGS sequence"/>
</dbReference>
<feature type="transmembrane region" description="Helical" evidence="9">
    <location>
        <begin position="170"/>
        <end position="189"/>
    </location>
</feature>
<dbReference type="CDD" id="cd00082">
    <property type="entry name" value="HisKA"/>
    <property type="match status" value="1"/>
</dbReference>
<feature type="transmembrane region" description="Helical" evidence="9">
    <location>
        <begin position="195"/>
        <end position="218"/>
    </location>
</feature>
<evidence type="ECO:0000256" key="8">
    <source>
        <dbReference type="SAM" id="Coils"/>
    </source>
</evidence>
<dbReference type="PROSITE" id="PS50109">
    <property type="entry name" value="HIS_KIN"/>
    <property type="match status" value="1"/>
</dbReference>
<dbReference type="InterPro" id="IPR003594">
    <property type="entry name" value="HATPase_dom"/>
</dbReference>
<evidence type="ECO:0000256" key="6">
    <source>
        <dbReference type="ARBA" id="ARBA00023012"/>
    </source>
</evidence>
<dbReference type="PANTHER" id="PTHR43047">
    <property type="entry name" value="TWO-COMPONENT HISTIDINE PROTEIN KINASE"/>
    <property type="match status" value="1"/>
</dbReference>